<dbReference type="InterPro" id="IPR011991">
    <property type="entry name" value="ArsR-like_HTH"/>
</dbReference>
<dbReference type="InterPro" id="IPR009351">
    <property type="entry name" value="AlkZ-like"/>
</dbReference>
<keyword evidence="3" id="KW-1185">Reference proteome</keyword>
<dbReference type="InterPro" id="IPR007421">
    <property type="entry name" value="Schlafen_AlbA_2_dom"/>
</dbReference>
<dbReference type="CDD" id="cd00090">
    <property type="entry name" value="HTH_ARSR"/>
    <property type="match status" value="1"/>
</dbReference>
<accession>A0A6C2U4P8</accession>
<protein>
    <recommendedName>
        <fullName evidence="1">Schlafen AlbA-2 domain-containing protein</fullName>
    </recommendedName>
</protein>
<name>A0A6C2U4P8_PONDE</name>
<dbReference type="Pfam" id="PF04326">
    <property type="entry name" value="SLFN_AlbA_2"/>
    <property type="match status" value="1"/>
</dbReference>
<proteinExistence type="predicted"/>
<dbReference type="InterPro" id="IPR036390">
    <property type="entry name" value="WH_DNA-bd_sf"/>
</dbReference>
<dbReference type="GO" id="GO:0006355">
    <property type="term" value="P:regulation of DNA-templated transcription"/>
    <property type="evidence" value="ECO:0007669"/>
    <property type="project" value="UniProtKB-ARBA"/>
</dbReference>
<organism evidence="2 3">
    <name type="scientific">Pontiella desulfatans</name>
    <dbReference type="NCBI Taxonomy" id="2750659"/>
    <lineage>
        <taxon>Bacteria</taxon>
        <taxon>Pseudomonadati</taxon>
        <taxon>Kiritimatiellota</taxon>
        <taxon>Kiritimatiellia</taxon>
        <taxon>Kiritimatiellales</taxon>
        <taxon>Pontiellaceae</taxon>
        <taxon>Pontiella</taxon>
    </lineage>
</organism>
<reference evidence="2 3" key="1">
    <citation type="submission" date="2019-04" db="EMBL/GenBank/DDBJ databases">
        <authorList>
            <person name="Van Vliet M D."/>
        </authorList>
    </citation>
    <scope>NUCLEOTIDE SEQUENCE [LARGE SCALE GENOMIC DNA]</scope>
    <source>
        <strain evidence="2 3">F1</strain>
    </source>
</reference>
<sequence>MKTEAEIRKLIAEGESLTLEFKSDRNRLPDRELIAALVGLANTDGGALLLGVEDDGDVTGLHQAHRELSGLSALVANRTIPALGVTAESVLIDGTPVGVIDVPKSRQLVATSEGLLQRRRLMANGTPESIPFLPHEFIQRQSSLGLVDPSAAPVVELDVKQLSALERERIREAIRLYGGDQSLLALDDPELDGALGLTTRHEGVYCPTVAGLLLLGKEAELRRHLPAHEVAFQVLHGTDVRVNEFFRKPLLQTFKEIESLFLARVEEQEVDIGLFRVPVPNYDRRGFREAFVNSLVHRDYSRLGAVHVRLDDDGMTISSPGGFVEGVTLENLLTTAPRSRNPLLADIVKRIGLAERTGRGIDRIFEGMLRYGRALPDYSMSNAVTVSVQLTNADADIEFLKMILTHEEKAGGALPVDSLIILSSLREGRRMACTELAGAVQKPEGAVRSVLERLMESGVVDAHGTGRGRTYTLSAKVYRHAGQKAAYVRQSGFDRIQQEQMVLSYINAHGSIRRAEVADLCRISPFQSTRLLKKLSDEGSIVAKGQGKGTYYERG</sequence>
<dbReference type="Gene3D" id="3.30.565.60">
    <property type="match status" value="1"/>
</dbReference>
<dbReference type="RefSeq" id="WP_136080641.1">
    <property type="nucleotide sequence ID" value="NZ_CAAHFG010000002.1"/>
</dbReference>
<dbReference type="Proteomes" id="UP000366872">
    <property type="component" value="Unassembled WGS sequence"/>
</dbReference>
<dbReference type="PANTHER" id="PTHR30595">
    <property type="entry name" value="GLPR-RELATED TRANSCRIPTIONAL REPRESSOR"/>
    <property type="match status" value="1"/>
</dbReference>
<dbReference type="PANTHER" id="PTHR30595:SF6">
    <property type="entry name" value="SCHLAFEN ALBA-2 DOMAIN-CONTAINING PROTEIN"/>
    <property type="match status" value="1"/>
</dbReference>
<dbReference type="Gene3D" id="1.10.10.10">
    <property type="entry name" value="Winged helix-like DNA-binding domain superfamily/Winged helix DNA-binding domain"/>
    <property type="match status" value="2"/>
</dbReference>
<dbReference type="Pfam" id="PF06224">
    <property type="entry name" value="AlkZ-like"/>
    <property type="match status" value="1"/>
</dbReference>
<dbReference type="InterPro" id="IPR036388">
    <property type="entry name" value="WH-like_DNA-bd_sf"/>
</dbReference>
<evidence type="ECO:0000259" key="1">
    <source>
        <dbReference type="Pfam" id="PF04326"/>
    </source>
</evidence>
<dbReference type="Pfam" id="PF13749">
    <property type="entry name" value="HATPase_c_4"/>
    <property type="match status" value="1"/>
</dbReference>
<dbReference type="Gene3D" id="3.30.950.30">
    <property type="entry name" value="Schlafen, AAA domain"/>
    <property type="match status" value="1"/>
</dbReference>
<evidence type="ECO:0000313" key="3">
    <source>
        <dbReference type="Proteomes" id="UP000366872"/>
    </source>
</evidence>
<dbReference type="SUPFAM" id="SSF46785">
    <property type="entry name" value="Winged helix' DNA-binding domain"/>
    <property type="match status" value="2"/>
</dbReference>
<dbReference type="EMBL" id="CAAHFG010000002">
    <property type="protein sequence ID" value="VGO15032.1"/>
    <property type="molecule type" value="Genomic_DNA"/>
</dbReference>
<dbReference type="InterPro" id="IPR038475">
    <property type="entry name" value="RecG_C_sf"/>
</dbReference>
<gene>
    <name evidence="2" type="ORF">PDESU_03612</name>
</gene>
<dbReference type="InterPro" id="IPR038461">
    <property type="entry name" value="Schlafen_AlbA_2_dom_sf"/>
</dbReference>
<evidence type="ECO:0000313" key="2">
    <source>
        <dbReference type="EMBL" id="VGO15032.1"/>
    </source>
</evidence>
<feature type="domain" description="Schlafen AlbA-2" evidence="1">
    <location>
        <begin position="15"/>
        <end position="109"/>
    </location>
</feature>
<dbReference type="AlphaFoldDB" id="A0A6C2U4P8"/>